<evidence type="ECO:0000256" key="1">
    <source>
        <dbReference type="SAM" id="SignalP"/>
    </source>
</evidence>
<dbReference type="PANTHER" id="PTHR11177">
    <property type="entry name" value="CHITINASE"/>
    <property type="match status" value="1"/>
</dbReference>
<dbReference type="InterPro" id="IPR017853">
    <property type="entry name" value="GH"/>
</dbReference>
<organism evidence="4 5">
    <name type="scientific">Priapulus caudatus</name>
    <name type="common">Priapulid worm</name>
    <dbReference type="NCBI Taxonomy" id="37621"/>
    <lineage>
        <taxon>Eukaryota</taxon>
        <taxon>Metazoa</taxon>
        <taxon>Ecdysozoa</taxon>
        <taxon>Scalidophora</taxon>
        <taxon>Priapulida</taxon>
        <taxon>Priapulimorpha</taxon>
        <taxon>Priapulimorphida</taxon>
        <taxon>Priapulidae</taxon>
        <taxon>Priapulus</taxon>
    </lineage>
</organism>
<reference evidence="5" key="1">
    <citation type="submission" date="2025-08" db="UniProtKB">
        <authorList>
            <consortium name="RefSeq"/>
        </authorList>
    </citation>
    <scope>IDENTIFICATION</scope>
</reference>
<accession>A0ABM1EQ24</accession>
<feature type="chain" id="PRO_5047472416" evidence="1">
    <location>
        <begin position="25"/>
        <end position="420"/>
    </location>
</feature>
<name>A0ABM1EQ24_PRICU</name>
<feature type="signal peptide" evidence="1">
    <location>
        <begin position="1"/>
        <end position="24"/>
    </location>
</feature>
<dbReference type="SUPFAM" id="SSF51445">
    <property type="entry name" value="(Trans)glycosidases"/>
    <property type="match status" value="1"/>
</dbReference>
<protein>
    <submittedName>
        <fullName evidence="5">Uncharacterized protein LOC106814494</fullName>
    </submittedName>
</protein>
<evidence type="ECO:0000259" key="3">
    <source>
        <dbReference type="PROSITE" id="PS51910"/>
    </source>
</evidence>
<dbReference type="Proteomes" id="UP000695022">
    <property type="component" value="Unplaced"/>
</dbReference>
<dbReference type="InterPro" id="IPR050314">
    <property type="entry name" value="Glycosyl_Hydrlase_18"/>
</dbReference>
<dbReference type="SMART" id="SM00494">
    <property type="entry name" value="ChtBD2"/>
    <property type="match status" value="1"/>
</dbReference>
<dbReference type="InterPro" id="IPR001223">
    <property type="entry name" value="Glyco_hydro18_cat"/>
</dbReference>
<dbReference type="InterPro" id="IPR002557">
    <property type="entry name" value="Chitin-bd_dom"/>
</dbReference>
<dbReference type="Gene3D" id="2.170.140.10">
    <property type="entry name" value="Chitin binding domain"/>
    <property type="match status" value="1"/>
</dbReference>
<evidence type="ECO:0000259" key="2">
    <source>
        <dbReference type="PROSITE" id="PS50940"/>
    </source>
</evidence>
<dbReference type="PROSITE" id="PS50940">
    <property type="entry name" value="CHIT_BIND_II"/>
    <property type="match status" value="1"/>
</dbReference>
<dbReference type="PROSITE" id="PS51910">
    <property type="entry name" value="GH18_2"/>
    <property type="match status" value="1"/>
</dbReference>
<dbReference type="InterPro" id="IPR036508">
    <property type="entry name" value="Chitin-bd_dom_sf"/>
</dbReference>
<dbReference type="Gene3D" id="3.20.20.80">
    <property type="entry name" value="Glycosidases"/>
    <property type="match status" value="1"/>
</dbReference>
<keyword evidence="4" id="KW-1185">Reference proteome</keyword>
<dbReference type="PANTHER" id="PTHR11177:SF317">
    <property type="entry name" value="CHITINASE 12-RELATED"/>
    <property type="match status" value="1"/>
</dbReference>
<dbReference type="RefSeq" id="XP_014674295.1">
    <property type="nucleotide sequence ID" value="XM_014818809.1"/>
</dbReference>
<evidence type="ECO:0000313" key="5">
    <source>
        <dbReference type="RefSeq" id="XP_014674295.1"/>
    </source>
</evidence>
<dbReference type="Pfam" id="PF01607">
    <property type="entry name" value="CBM_14"/>
    <property type="match status" value="1"/>
</dbReference>
<dbReference type="GeneID" id="106814494"/>
<gene>
    <name evidence="5" type="primary">LOC106814494</name>
</gene>
<proteinExistence type="predicted"/>
<feature type="domain" description="GH18" evidence="3">
    <location>
        <begin position="31"/>
        <end position="349"/>
    </location>
</feature>
<sequence>MKLHVAFCIIVLTTLCALTTAISAECGDARHNVVCYYDVTMHRLRAVMADGNGHLGLCSHIVYSQSSLALTGTVKRPSAWDIHAYRQMRDLKTTNPCLKTLVSVRDDQRHRVADIVNIPYLRHKLALGAVQFLQRYHFDGVEFDEDELMGTVTNSTAVSLNAFADFAEEMRLIYAGRTNGKLILASAIDPSLLQDDGSAAAAMLRHVDFASVKPEYGQHQPRTSLTPSTWSEHAANEADHLDTLLSRLRTVYAKDTSKLMISAAGGQHGHGRQVCVRTHHASLRAKVLGAHREESRQQRLKRAASRAHYIKQKALGGVVVWNMAKQADACGAEGDGPLLKTVSAVMRCHADVTCERDGKVEDPNDCRRFYMCSNTGSENEAITLFVCPRGMIYSSARKSCVHRARALNIRRLCMCGELAE</sequence>
<keyword evidence="1" id="KW-0732">Signal</keyword>
<feature type="domain" description="Chitin-binding type-2" evidence="2">
    <location>
        <begin position="351"/>
        <end position="413"/>
    </location>
</feature>
<evidence type="ECO:0000313" key="4">
    <source>
        <dbReference type="Proteomes" id="UP000695022"/>
    </source>
</evidence>
<dbReference type="Pfam" id="PF00704">
    <property type="entry name" value="Glyco_hydro_18"/>
    <property type="match status" value="1"/>
</dbReference>
<dbReference type="SUPFAM" id="SSF57625">
    <property type="entry name" value="Invertebrate chitin-binding proteins"/>
    <property type="match status" value="1"/>
</dbReference>